<dbReference type="GO" id="GO:0003700">
    <property type="term" value="F:DNA-binding transcription factor activity"/>
    <property type="evidence" value="ECO:0007669"/>
    <property type="project" value="InterPro"/>
</dbReference>
<evidence type="ECO:0000256" key="2">
    <source>
        <dbReference type="ARBA" id="ARBA00022745"/>
    </source>
</evidence>
<keyword evidence="3" id="KW-0805">Transcription regulation</keyword>
<reference evidence="9 10" key="2">
    <citation type="journal article" date="2017" name="Genome Biol.">
        <title>New reference genome sequences of hot pepper reveal the massive evolution of plant disease-resistance genes by retroduplication.</title>
        <authorList>
            <person name="Kim S."/>
            <person name="Park J."/>
            <person name="Yeom S.I."/>
            <person name="Kim Y.M."/>
            <person name="Seo E."/>
            <person name="Kim K.T."/>
            <person name="Kim M.S."/>
            <person name="Lee J.M."/>
            <person name="Cheong K."/>
            <person name="Shin H.S."/>
            <person name="Kim S.B."/>
            <person name="Han K."/>
            <person name="Lee J."/>
            <person name="Park M."/>
            <person name="Lee H.A."/>
            <person name="Lee H.Y."/>
            <person name="Lee Y."/>
            <person name="Oh S."/>
            <person name="Lee J.H."/>
            <person name="Choi E."/>
            <person name="Choi E."/>
            <person name="Lee S.E."/>
            <person name="Jeon J."/>
            <person name="Kim H."/>
            <person name="Choi G."/>
            <person name="Song H."/>
            <person name="Lee J."/>
            <person name="Lee S.C."/>
            <person name="Kwon J.K."/>
            <person name="Lee H.Y."/>
            <person name="Koo N."/>
            <person name="Hong Y."/>
            <person name="Kim R.W."/>
            <person name="Kang W.H."/>
            <person name="Huh J.H."/>
            <person name="Kang B.C."/>
            <person name="Yang T.J."/>
            <person name="Lee Y.H."/>
            <person name="Bennetzen J.L."/>
            <person name="Choi D."/>
        </authorList>
    </citation>
    <scope>NUCLEOTIDE SEQUENCE [LARGE SCALE GENOMIC DNA]</scope>
    <source>
        <strain evidence="10">cv. CM334</strain>
    </source>
</reference>
<dbReference type="InterPro" id="IPR001471">
    <property type="entry name" value="AP2/ERF_dom"/>
</dbReference>
<dbReference type="InterPro" id="IPR036955">
    <property type="entry name" value="AP2/ERF_dom_sf"/>
</dbReference>
<evidence type="ECO:0000256" key="5">
    <source>
        <dbReference type="ARBA" id="ARBA00023163"/>
    </source>
</evidence>
<evidence type="ECO:0000259" key="8">
    <source>
        <dbReference type="PROSITE" id="PS51032"/>
    </source>
</evidence>
<organism evidence="9 10">
    <name type="scientific">Capsicum annuum</name>
    <name type="common">Capsicum pepper</name>
    <dbReference type="NCBI Taxonomy" id="4072"/>
    <lineage>
        <taxon>Eukaryota</taxon>
        <taxon>Viridiplantae</taxon>
        <taxon>Streptophyta</taxon>
        <taxon>Embryophyta</taxon>
        <taxon>Tracheophyta</taxon>
        <taxon>Spermatophyta</taxon>
        <taxon>Magnoliopsida</taxon>
        <taxon>eudicotyledons</taxon>
        <taxon>Gunneridae</taxon>
        <taxon>Pentapetalae</taxon>
        <taxon>asterids</taxon>
        <taxon>lamiids</taxon>
        <taxon>Solanales</taxon>
        <taxon>Solanaceae</taxon>
        <taxon>Solanoideae</taxon>
        <taxon>Capsiceae</taxon>
        <taxon>Capsicum</taxon>
    </lineage>
</organism>
<sequence length="147" mass="17083">MKSHKRISKNTYVKSYPIRVRKRKNGKFCAEIKHPFNKKMIWLGTFVTVEDASKSYESKNLEFEELVLAKSAKMARFSKNLIKNLVLLIKLKKNQSRVTDEIEENSSMSADENTNSSDGVEEKINLFLEEESDQELMMGIWVKISED</sequence>
<dbReference type="Gene3D" id="3.30.730.10">
    <property type="entry name" value="AP2/ERF domain"/>
    <property type="match status" value="1"/>
</dbReference>
<accession>A0A2G2YDW7</accession>
<name>A0A2G2YDW7_CAPAN</name>
<evidence type="ECO:0000256" key="7">
    <source>
        <dbReference type="SAM" id="MobiDB-lite"/>
    </source>
</evidence>
<dbReference type="EMBL" id="AYRZ02000011">
    <property type="protein sequence ID" value="PHT67751.1"/>
    <property type="molecule type" value="Genomic_DNA"/>
</dbReference>
<evidence type="ECO:0000256" key="3">
    <source>
        <dbReference type="ARBA" id="ARBA00023015"/>
    </source>
</evidence>
<dbReference type="PANTHER" id="PTHR31677:SF222">
    <property type="entry name" value="AP2_ERF DOMAIN-CONTAINING TRANSCRIPTION FACTOR"/>
    <property type="match status" value="1"/>
</dbReference>
<protein>
    <recommendedName>
        <fullName evidence="8">AP2/ERF domain-containing protein</fullName>
    </recommendedName>
</protein>
<keyword evidence="4" id="KW-0238">DNA-binding</keyword>
<evidence type="ECO:0000256" key="1">
    <source>
        <dbReference type="ARBA" id="ARBA00004123"/>
    </source>
</evidence>
<dbReference type="PROSITE" id="PS51032">
    <property type="entry name" value="AP2_ERF"/>
    <property type="match status" value="1"/>
</dbReference>
<dbReference type="InterPro" id="IPR016177">
    <property type="entry name" value="DNA-bd_dom_sf"/>
</dbReference>
<dbReference type="Proteomes" id="UP000222542">
    <property type="component" value="Unassembled WGS sequence"/>
</dbReference>
<evidence type="ECO:0000313" key="9">
    <source>
        <dbReference type="EMBL" id="PHT67751.1"/>
    </source>
</evidence>
<feature type="domain" description="AP2/ERF" evidence="8">
    <location>
        <begin position="12"/>
        <end position="78"/>
    </location>
</feature>
<comment type="subcellular location">
    <subcellularLocation>
        <location evidence="1">Nucleus</location>
    </subcellularLocation>
</comment>
<evidence type="ECO:0000256" key="6">
    <source>
        <dbReference type="ARBA" id="ARBA00023242"/>
    </source>
</evidence>
<gene>
    <name evidence="9" type="ORF">T459_27238</name>
</gene>
<dbReference type="AlphaFoldDB" id="A0A2G2YDW7"/>
<keyword evidence="10" id="KW-1185">Reference proteome</keyword>
<evidence type="ECO:0000313" key="10">
    <source>
        <dbReference type="Proteomes" id="UP000222542"/>
    </source>
</evidence>
<dbReference type="PANTHER" id="PTHR31677">
    <property type="entry name" value="AP2 DOMAIN CLASS TRANSCRIPTION FACTOR"/>
    <property type="match status" value="1"/>
</dbReference>
<dbReference type="SUPFAM" id="SSF54171">
    <property type="entry name" value="DNA-binding domain"/>
    <property type="match status" value="1"/>
</dbReference>
<dbReference type="Gramene" id="PHT67751">
    <property type="protein sequence ID" value="PHT67751"/>
    <property type="gene ID" value="T459_27238"/>
</dbReference>
<evidence type="ECO:0000256" key="4">
    <source>
        <dbReference type="ARBA" id="ARBA00023125"/>
    </source>
</evidence>
<comment type="caution">
    <text evidence="9">The sequence shown here is derived from an EMBL/GenBank/DDBJ whole genome shotgun (WGS) entry which is preliminary data.</text>
</comment>
<keyword evidence="5" id="KW-0804">Transcription</keyword>
<dbReference type="GO" id="GO:0005634">
    <property type="term" value="C:nucleus"/>
    <property type="evidence" value="ECO:0007669"/>
    <property type="project" value="UniProtKB-SubCell"/>
</dbReference>
<dbReference type="GO" id="GO:0003677">
    <property type="term" value="F:DNA binding"/>
    <property type="evidence" value="ECO:0007669"/>
    <property type="project" value="UniProtKB-KW"/>
</dbReference>
<feature type="compositionally biased region" description="Polar residues" evidence="7">
    <location>
        <begin position="105"/>
        <end position="118"/>
    </location>
</feature>
<dbReference type="GO" id="GO:0009873">
    <property type="term" value="P:ethylene-activated signaling pathway"/>
    <property type="evidence" value="ECO:0007669"/>
    <property type="project" value="UniProtKB-KW"/>
</dbReference>
<keyword evidence="2" id="KW-0936">Ethylene signaling pathway</keyword>
<dbReference type="STRING" id="4072.A0A2G2YDW7"/>
<feature type="region of interest" description="Disordered" evidence="7">
    <location>
        <begin position="98"/>
        <end position="119"/>
    </location>
</feature>
<reference evidence="9 10" key="1">
    <citation type="journal article" date="2014" name="Nat. Genet.">
        <title>Genome sequence of the hot pepper provides insights into the evolution of pungency in Capsicum species.</title>
        <authorList>
            <person name="Kim S."/>
            <person name="Park M."/>
            <person name="Yeom S.I."/>
            <person name="Kim Y.M."/>
            <person name="Lee J.M."/>
            <person name="Lee H.A."/>
            <person name="Seo E."/>
            <person name="Choi J."/>
            <person name="Cheong K."/>
            <person name="Kim K.T."/>
            <person name="Jung K."/>
            <person name="Lee G.W."/>
            <person name="Oh S.K."/>
            <person name="Bae C."/>
            <person name="Kim S.B."/>
            <person name="Lee H.Y."/>
            <person name="Kim S.Y."/>
            <person name="Kim M.S."/>
            <person name="Kang B.C."/>
            <person name="Jo Y.D."/>
            <person name="Yang H.B."/>
            <person name="Jeong H.J."/>
            <person name="Kang W.H."/>
            <person name="Kwon J.K."/>
            <person name="Shin C."/>
            <person name="Lim J.Y."/>
            <person name="Park J.H."/>
            <person name="Huh J.H."/>
            <person name="Kim J.S."/>
            <person name="Kim B.D."/>
            <person name="Cohen O."/>
            <person name="Paran I."/>
            <person name="Suh M.C."/>
            <person name="Lee S.B."/>
            <person name="Kim Y.K."/>
            <person name="Shin Y."/>
            <person name="Noh S.J."/>
            <person name="Park J."/>
            <person name="Seo Y.S."/>
            <person name="Kwon S.Y."/>
            <person name="Kim H.A."/>
            <person name="Park J.M."/>
            <person name="Kim H.J."/>
            <person name="Choi S.B."/>
            <person name="Bosland P.W."/>
            <person name="Reeves G."/>
            <person name="Jo S.H."/>
            <person name="Lee B.W."/>
            <person name="Cho H.T."/>
            <person name="Choi H.S."/>
            <person name="Lee M.S."/>
            <person name="Yu Y."/>
            <person name="Do Choi Y."/>
            <person name="Park B.S."/>
            <person name="van Deynze A."/>
            <person name="Ashrafi H."/>
            <person name="Hill T."/>
            <person name="Kim W.T."/>
            <person name="Pai H.S."/>
            <person name="Ahn H.K."/>
            <person name="Yeam I."/>
            <person name="Giovannoni J.J."/>
            <person name="Rose J.K."/>
            <person name="Sorensen I."/>
            <person name="Lee S.J."/>
            <person name="Kim R.W."/>
            <person name="Choi I.Y."/>
            <person name="Choi B.S."/>
            <person name="Lim J.S."/>
            <person name="Lee Y.H."/>
            <person name="Choi D."/>
        </authorList>
    </citation>
    <scope>NUCLEOTIDE SEQUENCE [LARGE SCALE GENOMIC DNA]</scope>
    <source>
        <strain evidence="10">cv. CM334</strain>
    </source>
</reference>
<proteinExistence type="predicted"/>
<dbReference type="SMART" id="SM00380">
    <property type="entry name" value="AP2"/>
    <property type="match status" value="1"/>
</dbReference>
<keyword evidence="6" id="KW-0539">Nucleus</keyword>